<dbReference type="InterPro" id="IPR058869">
    <property type="entry name" value="YqzN_YkzM"/>
</dbReference>
<evidence type="ECO:0000259" key="1">
    <source>
        <dbReference type="Pfam" id="PF26160"/>
    </source>
</evidence>
<protein>
    <recommendedName>
        <fullName evidence="1">YqzN/YkzM domain-containing protein</fullName>
    </recommendedName>
</protein>
<dbReference type="Pfam" id="PF26160">
    <property type="entry name" value="YqzN_YkzM"/>
    <property type="match status" value="1"/>
</dbReference>
<feature type="domain" description="YqzN/YkzM" evidence="1">
    <location>
        <begin position="16"/>
        <end position="65"/>
    </location>
</feature>
<organism evidence="2">
    <name type="scientific">Siphoviridae sp. ctdHi7</name>
    <dbReference type="NCBI Taxonomy" id="2825577"/>
    <lineage>
        <taxon>Viruses</taxon>
        <taxon>Duplodnaviria</taxon>
        <taxon>Heunggongvirae</taxon>
        <taxon>Uroviricota</taxon>
        <taxon>Caudoviricetes</taxon>
    </lineage>
</organism>
<accession>A0A8S5U1V6</accession>
<evidence type="ECO:0000313" key="2">
    <source>
        <dbReference type="EMBL" id="DAF88421.1"/>
    </source>
</evidence>
<sequence length="67" mass="7525">MAKETNAAVEKAEATPKFTIEKLRENCYAVFGISKSTFDGATYGLDGEYTVEEMKNAIEKWQNKEAK</sequence>
<reference evidence="2" key="1">
    <citation type="journal article" date="2021" name="Proc. Natl. Acad. Sci. U.S.A.">
        <title>A Catalog of Tens of Thousands of Viruses from Human Metagenomes Reveals Hidden Associations with Chronic Diseases.</title>
        <authorList>
            <person name="Tisza M.J."/>
            <person name="Buck C.B."/>
        </authorList>
    </citation>
    <scope>NUCLEOTIDE SEQUENCE</scope>
    <source>
        <strain evidence="2">CtdHi7</strain>
    </source>
</reference>
<dbReference type="EMBL" id="BK015985">
    <property type="protein sequence ID" value="DAF88421.1"/>
    <property type="molecule type" value="Genomic_DNA"/>
</dbReference>
<name>A0A8S5U1V6_9CAUD</name>
<proteinExistence type="predicted"/>